<evidence type="ECO:0000256" key="1">
    <source>
        <dbReference type="SAM" id="MobiDB-lite"/>
    </source>
</evidence>
<keyword evidence="2" id="KW-1133">Transmembrane helix</keyword>
<keyword evidence="2" id="KW-0472">Membrane</keyword>
<dbReference type="EMBL" id="LR865379">
    <property type="protein sequence ID" value="CAD2083961.1"/>
    <property type="molecule type" value="Genomic_DNA"/>
</dbReference>
<evidence type="ECO:0000313" key="4">
    <source>
        <dbReference type="Proteomes" id="UP000515550"/>
    </source>
</evidence>
<feature type="region of interest" description="Disordered" evidence="1">
    <location>
        <begin position="421"/>
        <end position="507"/>
    </location>
</feature>
<gene>
    <name evidence="3" type="ORF">PVBDA_0101640</name>
</gene>
<feature type="compositionally biased region" description="Basic and acidic residues" evidence="1">
    <location>
        <begin position="250"/>
        <end position="264"/>
    </location>
</feature>
<feature type="compositionally biased region" description="Polar residues" evidence="1">
    <location>
        <begin position="265"/>
        <end position="274"/>
    </location>
</feature>
<protein>
    <submittedName>
        <fullName evidence="3">CIR protein PIR protein</fullName>
    </submittedName>
</protein>
<evidence type="ECO:0000313" key="3">
    <source>
        <dbReference type="EMBL" id="CAD2083961.1"/>
    </source>
</evidence>
<feature type="transmembrane region" description="Helical" evidence="2">
    <location>
        <begin position="553"/>
        <end position="574"/>
    </location>
</feature>
<sequence length="663" mass="73894">MEPKELCEKFIEADKIINDGYYDIMTMDDKTKYPNFNKYYSNSKRETGVQLDSLSEDLFNQLGKEIKDEYYEYFMMWLSDKLFEIAKEDDKSQINDITLNDAYENYLKNNIGDFNYWILLDNKEGLKEVNLMYMKQFYKLLNDICKAIVYYKQNDDDIEKLINYSIDCSNQYMSLYENIYKCKSYLRLLDNLKNTYYSFINDVINKDEKNEELAWKLKTLKTSDETDDYFAKDFKEFDFNCSECKPQKTQTDEPNHKKGSEDFKSGQTSLNSENGSSEGGPGVGSSGSGSGGSEGPGGVPGSGASGGSKTLVDQVPIHPSEKSNGGWLGNLGMGFNLTDYMLSFSDIYDSSKNILTNTANQITSAYNSAKAIAHDTYYKTVSIAKDTYSATTNYIGGAVNSITNQFNSFVTFQLSYGQSGSNSLGSGVDTSNHSQQNPSQTSPPSPSSSIPQSLPSPPSPLSPVTSSDPQTPSPKSLDPQSTSTQNFKSSDQQSASNAGNRASQIPSSGQVTLLSSGICPSNIGSGNNPSGTDVKMNKKSSIWCIGLNKKYDILGIGIISISIFAFLAIMYKYLSLGCTSKSKRKKSVKKVINSIGGKRPIQIIIKSYDRNKDLKPIINSVGRKKDPLLNIYKLMQADPIPFINLFFLLIFFVYKRKYDFLEL</sequence>
<dbReference type="AlphaFoldDB" id="A0A6V7RU58"/>
<feature type="transmembrane region" description="Helical" evidence="2">
    <location>
        <begin position="634"/>
        <end position="654"/>
    </location>
</feature>
<feature type="compositionally biased region" description="Low complexity" evidence="1">
    <location>
        <begin position="431"/>
        <end position="440"/>
    </location>
</feature>
<feature type="compositionally biased region" description="Polar residues" evidence="1">
    <location>
        <begin position="421"/>
        <end position="430"/>
    </location>
</feature>
<feature type="compositionally biased region" description="Gly residues" evidence="1">
    <location>
        <begin position="277"/>
        <end position="306"/>
    </location>
</feature>
<accession>A0A6V7RU58</accession>
<proteinExistence type="predicted"/>
<organism evidence="3 4">
    <name type="scientific">Plasmodium vinckei brucechwatti</name>
    <dbReference type="NCBI Taxonomy" id="119398"/>
    <lineage>
        <taxon>Eukaryota</taxon>
        <taxon>Sar</taxon>
        <taxon>Alveolata</taxon>
        <taxon>Apicomplexa</taxon>
        <taxon>Aconoidasida</taxon>
        <taxon>Haemosporida</taxon>
        <taxon>Plasmodiidae</taxon>
        <taxon>Plasmodium</taxon>
        <taxon>Plasmodium (Vinckeia)</taxon>
    </lineage>
</organism>
<dbReference type="Proteomes" id="UP000515550">
    <property type="component" value="Chromosome PVBDA_01"/>
</dbReference>
<dbReference type="VEuPathDB" id="PlasmoDB:PVBDA_0101640"/>
<reference evidence="3 4" key="1">
    <citation type="submission" date="2020-08" db="EMBL/GenBank/DDBJ databases">
        <authorList>
            <person name="Ramaprasad A."/>
        </authorList>
    </citation>
    <scope>NUCLEOTIDE SEQUENCE [LARGE SCALE GENOMIC DNA]</scope>
</reference>
<feature type="compositionally biased region" description="Polar residues" evidence="1">
    <location>
        <begin position="478"/>
        <end position="507"/>
    </location>
</feature>
<evidence type="ECO:0000256" key="2">
    <source>
        <dbReference type="SAM" id="Phobius"/>
    </source>
</evidence>
<name>A0A6V7RU58_PLAVN</name>
<keyword evidence="2" id="KW-0812">Transmembrane</keyword>
<feature type="region of interest" description="Disordered" evidence="1">
    <location>
        <begin position="245"/>
        <end position="323"/>
    </location>
</feature>